<feature type="compositionally biased region" description="Basic and acidic residues" evidence="1">
    <location>
        <begin position="64"/>
        <end position="77"/>
    </location>
</feature>
<protein>
    <submittedName>
        <fullName evidence="2">Uncharacterized protein</fullName>
    </submittedName>
</protein>
<comment type="caution">
    <text evidence="2">The sequence shown here is derived from an EMBL/GenBank/DDBJ whole genome shotgun (WGS) entry which is preliminary data.</text>
</comment>
<reference evidence="2 3" key="1">
    <citation type="journal article" date="2018" name="Mol. Plant">
        <title>The genome of Artemisia annua provides insight into the evolution of Asteraceae family and artemisinin biosynthesis.</title>
        <authorList>
            <person name="Shen Q."/>
            <person name="Zhang L."/>
            <person name="Liao Z."/>
            <person name="Wang S."/>
            <person name="Yan T."/>
            <person name="Shi P."/>
            <person name="Liu M."/>
            <person name="Fu X."/>
            <person name="Pan Q."/>
            <person name="Wang Y."/>
            <person name="Lv Z."/>
            <person name="Lu X."/>
            <person name="Zhang F."/>
            <person name="Jiang W."/>
            <person name="Ma Y."/>
            <person name="Chen M."/>
            <person name="Hao X."/>
            <person name="Li L."/>
            <person name="Tang Y."/>
            <person name="Lv G."/>
            <person name="Zhou Y."/>
            <person name="Sun X."/>
            <person name="Brodelius P.E."/>
            <person name="Rose J.K.C."/>
            <person name="Tang K."/>
        </authorList>
    </citation>
    <scope>NUCLEOTIDE SEQUENCE [LARGE SCALE GENOMIC DNA]</scope>
    <source>
        <strain evidence="3">cv. Huhao1</strain>
        <tissue evidence="2">Leaf</tissue>
    </source>
</reference>
<sequence length="138" mass="15851">MPNLPPGEFVSRNFESLAAYVREEARRRSNRDIQARLSFDSERETYSPPRRRPRARRTPVFNRIGERVDDSAPRDRQYPSGSEASGRRRSVHDRIGDQATREKSEGSALFSWSPSVRTRASLDIIVEKDTPTDSETTQ</sequence>
<dbReference type="Proteomes" id="UP000245207">
    <property type="component" value="Unassembled WGS sequence"/>
</dbReference>
<keyword evidence="3" id="KW-1185">Reference proteome</keyword>
<gene>
    <name evidence="2" type="ORF">CTI12_AA584050</name>
</gene>
<name>A0A2U1KN41_ARTAN</name>
<proteinExistence type="predicted"/>
<dbReference type="AlphaFoldDB" id="A0A2U1KN41"/>
<evidence type="ECO:0000313" key="2">
    <source>
        <dbReference type="EMBL" id="PWA38138.1"/>
    </source>
</evidence>
<organism evidence="2 3">
    <name type="scientific">Artemisia annua</name>
    <name type="common">Sweet wormwood</name>
    <dbReference type="NCBI Taxonomy" id="35608"/>
    <lineage>
        <taxon>Eukaryota</taxon>
        <taxon>Viridiplantae</taxon>
        <taxon>Streptophyta</taxon>
        <taxon>Embryophyta</taxon>
        <taxon>Tracheophyta</taxon>
        <taxon>Spermatophyta</taxon>
        <taxon>Magnoliopsida</taxon>
        <taxon>eudicotyledons</taxon>
        <taxon>Gunneridae</taxon>
        <taxon>Pentapetalae</taxon>
        <taxon>asterids</taxon>
        <taxon>campanulids</taxon>
        <taxon>Asterales</taxon>
        <taxon>Asteraceae</taxon>
        <taxon>Asteroideae</taxon>
        <taxon>Anthemideae</taxon>
        <taxon>Artemisiinae</taxon>
        <taxon>Artemisia</taxon>
    </lineage>
</organism>
<feature type="compositionally biased region" description="Basic and acidic residues" evidence="1">
    <location>
        <begin position="25"/>
        <end position="45"/>
    </location>
</feature>
<evidence type="ECO:0000256" key="1">
    <source>
        <dbReference type="SAM" id="MobiDB-lite"/>
    </source>
</evidence>
<feature type="compositionally biased region" description="Basic and acidic residues" evidence="1">
    <location>
        <begin position="92"/>
        <end position="105"/>
    </location>
</feature>
<dbReference type="EMBL" id="PKPP01015955">
    <property type="protein sequence ID" value="PWA38138.1"/>
    <property type="molecule type" value="Genomic_DNA"/>
</dbReference>
<accession>A0A2U1KN41</accession>
<evidence type="ECO:0000313" key="3">
    <source>
        <dbReference type="Proteomes" id="UP000245207"/>
    </source>
</evidence>
<feature type="region of interest" description="Disordered" evidence="1">
    <location>
        <begin position="25"/>
        <end position="115"/>
    </location>
</feature>